<evidence type="ECO:0000256" key="1">
    <source>
        <dbReference type="SAM" id="MobiDB-lite"/>
    </source>
</evidence>
<feature type="compositionally biased region" description="Low complexity" evidence="1">
    <location>
        <begin position="565"/>
        <end position="585"/>
    </location>
</feature>
<dbReference type="AlphaFoldDB" id="E4ZIA7"/>
<dbReference type="InParanoid" id="E4ZIA7"/>
<feature type="compositionally biased region" description="Polar residues" evidence="1">
    <location>
        <begin position="1"/>
        <end position="10"/>
    </location>
</feature>
<dbReference type="Proteomes" id="UP000002668">
    <property type="component" value="Genome"/>
</dbReference>
<name>E4ZIA7_LEPMJ</name>
<dbReference type="OrthoDB" id="420564at2759"/>
<dbReference type="STRING" id="985895.E4ZIA7"/>
<dbReference type="VEuPathDB" id="FungiDB:LEMA_P058020.1"/>
<organism evidence="3">
    <name type="scientific">Leptosphaeria maculans (strain JN3 / isolate v23.1.3 / race Av1-4-5-6-7-8)</name>
    <name type="common">Blackleg fungus</name>
    <name type="synonym">Phoma lingam</name>
    <dbReference type="NCBI Taxonomy" id="985895"/>
    <lineage>
        <taxon>Eukaryota</taxon>
        <taxon>Fungi</taxon>
        <taxon>Dikarya</taxon>
        <taxon>Ascomycota</taxon>
        <taxon>Pezizomycotina</taxon>
        <taxon>Dothideomycetes</taxon>
        <taxon>Pleosporomycetidae</taxon>
        <taxon>Pleosporales</taxon>
        <taxon>Pleosporineae</taxon>
        <taxon>Leptosphaeriaceae</taxon>
        <taxon>Plenodomus</taxon>
        <taxon>Plenodomus lingam/Leptosphaeria maculans species complex</taxon>
    </lineage>
</organism>
<feature type="region of interest" description="Disordered" evidence="1">
    <location>
        <begin position="1"/>
        <end position="76"/>
    </location>
</feature>
<proteinExistence type="predicted"/>
<reference evidence="3" key="1">
    <citation type="journal article" date="2011" name="Nat. Commun.">
        <title>Effector diversification within compartments of the Leptosphaeria maculans genome affected by Repeat-Induced Point mutations.</title>
        <authorList>
            <person name="Rouxel T."/>
            <person name="Grandaubert J."/>
            <person name="Hane J.K."/>
            <person name="Hoede C."/>
            <person name="van de Wouw A.P."/>
            <person name="Couloux A."/>
            <person name="Dominguez V."/>
            <person name="Anthouard V."/>
            <person name="Bally P."/>
            <person name="Bourras S."/>
            <person name="Cozijnsen A.J."/>
            <person name="Ciuffetti L.M."/>
            <person name="Degrave A."/>
            <person name="Dilmaghani A."/>
            <person name="Duret L."/>
            <person name="Fudal I."/>
            <person name="Goodwin S.B."/>
            <person name="Gout L."/>
            <person name="Glaser N."/>
            <person name="Linglin J."/>
            <person name="Kema G.H.J."/>
            <person name="Lapalu N."/>
            <person name="Lawrence C.B."/>
            <person name="May K."/>
            <person name="Meyer M."/>
            <person name="Ollivier B."/>
            <person name="Poulain J."/>
            <person name="Schoch C.L."/>
            <person name="Simon A."/>
            <person name="Spatafora J.W."/>
            <person name="Stachowiak A."/>
            <person name="Turgeon B.G."/>
            <person name="Tyler B.M."/>
            <person name="Vincent D."/>
            <person name="Weissenbach J."/>
            <person name="Amselem J."/>
            <person name="Quesneville H."/>
            <person name="Oliver R.P."/>
            <person name="Wincker P."/>
            <person name="Balesdent M.-H."/>
            <person name="Howlett B.J."/>
        </authorList>
    </citation>
    <scope>NUCLEOTIDE SEQUENCE [LARGE SCALE GENOMIC DNA]</scope>
    <source>
        <strain evidence="3">JN3 / isolate v23.1.3 / race Av1-4-5-6-7-8</strain>
    </source>
</reference>
<gene>
    <name evidence="2" type="ORF">LEMA_P058020.1</name>
</gene>
<dbReference type="PANTHER" id="PTHR35179:SF1">
    <property type="entry name" value="INTEGRAL MEMBRANE PROTEIN"/>
    <property type="match status" value="1"/>
</dbReference>
<feature type="compositionally biased region" description="Basic residues" evidence="1">
    <location>
        <begin position="17"/>
        <end position="27"/>
    </location>
</feature>
<protein>
    <submittedName>
        <fullName evidence="2">Predicted protein</fullName>
    </submittedName>
</protein>
<dbReference type="PANTHER" id="PTHR35179">
    <property type="entry name" value="PROTEIN CBG02620"/>
    <property type="match status" value="1"/>
</dbReference>
<evidence type="ECO:0000313" key="2">
    <source>
        <dbReference type="EMBL" id="CBX90768.1"/>
    </source>
</evidence>
<dbReference type="eggNOG" id="ENOG502R6JX">
    <property type="taxonomic scope" value="Eukaryota"/>
</dbReference>
<feature type="compositionally biased region" description="Basic and acidic residues" evidence="1">
    <location>
        <begin position="502"/>
        <end position="519"/>
    </location>
</feature>
<keyword evidence="3" id="KW-1185">Reference proteome</keyword>
<feature type="region of interest" description="Disordered" evidence="1">
    <location>
        <begin position="565"/>
        <end position="588"/>
    </location>
</feature>
<feature type="region of interest" description="Disordered" evidence="1">
    <location>
        <begin position="497"/>
        <end position="530"/>
    </location>
</feature>
<dbReference type="OMA" id="ACHRDSH"/>
<accession>E4ZIA7</accession>
<dbReference type="HOGENOM" id="CLU_030046_0_0_1"/>
<feature type="compositionally biased region" description="Polar residues" evidence="1">
    <location>
        <begin position="32"/>
        <end position="57"/>
    </location>
</feature>
<sequence length="624" mass="68131">MSDLVVSTQVVADAPAKKPRKPRRKAKMTAPEDSTAQQNDIKSPQVLHGTTNVNPNTSASKKPESKPSKRHGPSKTAWLLKNTGKTLSTISCSSLLPSTVPVTFSTPATLLCSYNWLLSGHAIHVPGRPPKYTPPPLPHTLRPDSGLQYTDQNAARVPKYPFEPAFRAMAVMNPTLNLSDADIVLNRNSLRKLLDFAGGKRQDPFRMRLSMLGRTLFIERNERSAKMMIHGKSGPGYGHSFERMFTTPGEGLEDSSSHHRVLRYQLGSLDCVVRFEVDAHLEDEDGLDESETAKEGNELIEGIAQAMEKIAVNPATTFNAKGKAKATPNTKPSRATQVLHTGSHIPPWTLLELKTQSLLKNSSISHATPQLYFGRTPNLLVGVHSAGTIISTRLVNTGMTFATWEDTNQTRLRKMVGLLEKLRGMMKQMQGEREAVLVCETKGGDVRVLERRGGGGGVLPEELVQMFWGRESVRVVVRDIVSVCGIDPSPLLLLRPPLDTPASREELSAPVLRRSDRPELSSPKPIEAAEPTPLSFTGGFTPVTAYSVLAVPVVTALCPVTTLTRTHAPTPHTSAATSTTAQSADTQRRHGLDFDFQRRGAGSGLGLGLERAWSEEYMEGEMLT</sequence>
<dbReference type="EMBL" id="FP929065">
    <property type="protein sequence ID" value="CBX90768.1"/>
    <property type="molecule type" value="Genomic_DNA"/>
</dbReference>
<evidence type="ECO:0000313" key="3">
    <source>
        <dbReference type="Proteomes" id="UP000002668"/>
    </source>
</evidence>